<proteinExistence type="inferred from homology"/>
<dbReference type="OrthoDB" id="6287422at2759"/>
<dbReference type="InterPro" id="IPR045668">
    <property type="entry name" value="FHIP_KELAA_motif"/>
</dbReference>
<dbReference type="Pfam" id="PF19314">
    <property type="entry name" value="DUF5917"/>
    <property type="match status" value="1"/>
</dbReference>
<dbReference type="KEGG" id="csem:103389171"/>
<sequence length="1079" mass="120882">MMTSVVLRGIRKKSLTLRGVDPETCMIVFKNHWTQVLKILEKHEPGRSSVAAFSFLSGHSTSSSSGGLRLGPIPADEASAVQNYVEHMLFLLMEEEAEKGGAMGPILEFVVLEGVLERLFLWSLRRQFTEDMKLEQLRMYQMLLTQGKQPLLHHKPVLRPLMMLLASCAEPGADSGGDGGVVEAELVLLLKQLCVSLVKDSSVLELFFHTSEDQGATNFLIFSLLIPYKHRQGSVGQQARDALLLIMSLSASEPRVAQHISHNTYFCPVLATGLSGLYSSLPARLQVYSEDWNFLEQADWQQVPALVHFLHSLDFCGAVTKVAHPSISSQLLGYIHEGFLVPVLAPALHKLTLEEVMTTTAYLDLFLRSITEPALLQTFLSFILLHTHDNVHILDTLVSRVNTPFQLGTVSLALFRTLIGLFCEDVMLQLVFRYLIPCSHLSRKQRCTLHQRDCYSTSAATFLLLIPSLFSPSYSQSTDLNSDHIHWPKGSDLISDSVGYCRGSDLLSNVNYHHYLCDARQAITVSQRACRLWSAPYDGVKPPPEGYLADPPEDEEEIILRLKRDSICSLVMTPPPTPTSSSDTMSTGNHTGRTSSALELEWDDIFTDEDPAPSLTVNHTLVNGNGVTFGQELHPHLPPQHIQEMQRNAIKLVCGSYVEESEFQDDVLVYDLVAKKDTKVVILEQMSQSQQDSQQITSTITRMLTKTHKSVKESVNNIMWRRSDDVEKEDGEEKNNVLVSLDTNAHIINICDDAGKDKQFLKESFAPRNFIKSNNFLYQKHGHHNSQHLLLNPALSNSSAKSELHSTRNTFLCQYQELMLSLGVDPDLDDNANDISSFRRRVRALRQKLEEEDEGLGEEAFVSWSSDEDKEDALIEEEEEEEGEMIRRHEVPLTGPFISVLLSRLENLLENSIAVNLLLTGILAQLASYPQPLLRSFLLDTDTANSQPNVRTLYQVLLSVHAQIERYVSARPDFPALVTQAWRFLLAKDQDSKFRESVESHAGDVLLEQRLPNGTVRSVLTPPPAVVPPCPQIPQHAKSRVFAIVLYAEFLKELAGVAQEHSIASDCPDEEEPEPQISY</sequence>
<accession>A0A3P8V062</accession>
<name>A0A3P8V062_CYNSE</name>
<keyword evidence="5" id="KW-1185">Reference proteome</keyword>
<reference evidence="4 5" key="1">
    <citation type="journal article" date="2014" name="Nat. Genet.">
        <title>Whole-genome sequence of a flatfish provides insights into ZW sex chromosome evolution and adaptation to a benthic lifestyle.</title>
        <authorList>
            <person name="Chen S."/>
            <person name="Zhang G."/>
            <person name="Shao C."/>
            <person name="Huang Q."/>
            <person name="Liu G."/>
            <person name="Zhang P."/>
            <person name="Song W."/>
            <person name="An N."/>
            <person name="Chalopin D."/>
            <person name="Volff J.N."/>
            <person name="Hong Y."/>
            <person name="Li Q."/>
            <person name="Sha Z."/>
            <person name="Zhou H."/>
            <person name="Xie M."/>
            <person name="Yu Q."/>
            <person name="Liu Y."/>
            <person name="Xiang H."/>
            <person name="Wang N."/>
            <person name="Wu K."/>
            <person name="Yang C."/>
            <person name="Zhou Q."/>
            <person name="Liao X."/>
            <person name="Yang L."/>
            <person name="Hu Q."/>
            <person name="Zhang J."/>
            <person name="Meng L."/>
            <person name="Jin L."/>
            <person name="Tian Y."/>
            <person name="Lian J."/>
            <person name="Yang J."/>
            <person name="Miao G."/>
            <person name="Liu S."/>
            <person name="Liang Z."/>
            <person name="Yan F."/>
            <person name="Li Y."/>
            <person name="Sun B."/>
            <person name="Zhang H."/>
            <person name="Zhang J."/>
            <person name="Zhu Y."/>
            <person name="Du M."/>
            <person name="Zhao Y."/>
            <person name="Schartl M."/>
            <person name="Tang Q."/>
            <person name="Wang J."/>
        </authorList>
    </citation>
    <scope>NUCLEOTIDE SEQUENCE</scope>
</reference>
<dbReference type="AlphaFoldDB" id="A0A3P8V062"/>
<evidence type="ECO:0000256" key="1">
    <source>
        <dbReference type="ARBA" id="ARBA00024336"/>
    </source>
</evidence>
<evidence type="ECO:0000256" key="2">
    <source>
        <dbReference type="SAM" id="MobiDB-lite"/>
    </source>
</evidence>
<dbReference type="Ensembl" id="ENSCSET00000008068.1">
    <property type="protein sequence ID" value="ENSCSEP00000007982.1"/>
    <property type="gene ID" value="ENSCSEG00000005132.1"/>
</dbReference>
<feature type="domain" description="FHF complex subunit HOOK-interacting protein C-terminal" evidence="3">
    <location>
        <begin position="894"/>
        <end position="987"/>
    </location>
</feature>
<dbReference type="OMA" id="SAMELEW"/>
<organism evidence="4 5">
    <name type="scientific">Cynoglossus semilaevis</name>
    <name type="common">Tongue sole</name>
    <dbReference type="NCBI Taxonomy" id="244447"/>
    <lineage>
        <taxon>Eukaryota</taxon>
        <taxon>Metazoa</taxon>
        <taxon>Chordata</taxon>
        <taxon>Craniata</taxon>
        <taxon>Vertebrata</taxon>
        <taxon>Euteleostomi</taxon>
        <taxon>Actinopterygii</taxon>
        <taxon>Neopterygii</taxon>
        <taxon>Teleostei</taxon>
        <taxon>Neoteleostei</taxon>
        <taxon>Acanthomorphata</taxon>
        <taxon>Carangaria</taxon>
        <taxon>Pleuronectiformes</taxon>
        <taxon>Pleuronectoidei</taxon>
        <taxon>Cynoglossidae</taxon>
        <taxon>Cynoglossinae</taxon>
        <taxon>Cynoglossus</taxon>
    </lineage>
</organism>
<dbReference type="Proteomes" id="UP000265120">
    <property type="component" value="Chromosome 1"/>
</dbReference>
<protein>
    <submittedName>
        <fullName evidence="4">Protein FAM160A1-like</fullName>
    </submittedName>
</protein>
<reference evidence="4" key="2">
    <citation type="submission" date="2025-08" db="UniProtKB">
        <authorList>
            <consortium name="Ensembl"/>
        </authorList>
    </citation>
    <scope>IDENTIFICATION</scope>
</reference>
<dbReference type="InterPro" id="IPR019384">
    <property type="entry name" value="FHIP"/>
</dbReference>
<dbReference type="PANTHER" id="PTHR21705">
    <property type="entry name" value="RAI16 PROTEIN-RELATED"/>
    <property type="match status" value="1"/>
</dbReference>
<dbReference type="GeneID" id="103389171"/>
<dbReference type="Pfam" id="PF19311">
    <property type="entry name" value="KELAA"/>
    <property type="match status" value="1"/>
</dbReference>
<dbReference type="RefSeq" id="XP_008322703.1">
    <property type="nucleotide sequence ID" value="XM_008324481.3"/>
</dbReference>
<dbReference type="InterPro" id="IPR045669">
    <property type="entry name" value="FHIP_C"/>
</dbReference>
<dbReference type="STRING" id="244447.ENSCSEP00000007982"/>
<dbReference type="Pfam" id="PF10257">
    <property type="entry name" value="RAI16-like"/>
    <property type="match status" value="1"/>
</dbReference>
<dbReference type="InParanoid" id="A0A3P8V062"/>
<reference evidence="4" key="3">
    <citation type="submission" date="2025-09" db="UniProtKB">
        <authorList>
            <consortium name="Ensembl"/>
        </authorList>
    </citation>
    <scope>IDENTIFICATION</scope>
</reference>
<comment type="similarity">
    <text evidence="1">Belongs to the FHIP family.</text>
</comment>
<evidence type="ECO:0000259" key="3">
    <source>
        <dbReference type="Pfam" id="PF19314"/>
    </source>
</evidence>
<feature type="region of interest" description="Disordered" evidence="2">
    <location>
        <begin position="573"/>
        <end position="593"/>
    </location>
</feature>
<dbReference type="PANTHER" id="PTHR21705:SF6">
    <property type="entry name" value="FHF COMPLEX SUBUNIT HOOK-INTERACTING PROTEIN 1A"/>
    <property type="match status" value="1"/>
</dbReference>
<dbReference type="GeneTree" id="ENSGT00950000182936"/>
<evidence type="ECO:0000313" key="5">
    <source>
        <dbReference type="Proteomes" id="UP000265120"/>
    </source>
</evidence>
<evidence type="ECO:0000313" key="4">
    <source>
        <dbReference type="Ensembl" id="ENSCSEP00000007982.1"/>
    </source>
</evidence>